<comment type="similarity">
    <text evidence="2">Belongs to the YSL (TC 2.A.67.2) family.</text>
</comment>
<keyword evidence="6 7" id="KW-0472">Membrane</keyword>
<keyword evidence="3" id="KW-0813">Transport</keyword>
<evidence type="ECO:0000256" key="6">
    <source>
        <dbReference type="ARBA" id="ARBA00023136"/>
    </source>
</evidence>
<organism evidence="8">
    <name type="scientific">Brassica napus</name>
    <name type="common">Rape</name>
    <dbReference type="NCBI Taxonomy" id="3708"/>
    <lineage>
        <taxon>Eukaryota</taxon>
        <taxon>Viridiplantae</taxon>
        <taxon>Streptophyta</taxon>
        <taxon>Embryophyta</taxon>
        <taxon>Tracheophyta</taxon>
        <taxon>Spermatophyta</taxon>
        <taxon>Magnoliopsida</taxon>
        <taxon>eudicotyledons</taxon>
        <taxon>Gunneridae</taxon>
        <taxon>Pentapetalae</taxon>
        <taxon>rosids</taxon>
        <taxon>malvids</taxon>
        <taxon>Brassicales</taxon>
        <taxon>Brassicaceae</taxon>
        <taxon>Brassiceae</taxon>
        <taxon>Brassica</taxon>
    </lineage>
</organism>
<keyword evidence="4 7" id="KW-0812">Transmembrane</keyword>
<evidence type="ECO:0000256" key="2">
    <source>
        <dbReference type="ARBA" id="ARBA00010276"/>
    </source>
</evidence>
<reference evidence="8" key="1">
    <citation type="submission" date="2021-01" db="EMBL/GenBank/DDBJ databases">
        <authorList>
            <consortium name="Genoscope - CEA"/>
            <person name="William W."/>
        </authorList>
    </citation>
    <scope>NUCLEOTIDE SEQUENCE</scope>
</reference>
<dbReference type="GO" id="GO:0016020">
    <property type="term" value="C:membrane"/>
    <property type="evidence" value="ECO:0007669"/>
    <property type="project" value="UniProtKB-SubCell"/>
</dbReference>
<evidence type="ECO:0000256" key="5">
    <source>
        <dbReference type="ARBA" id="ARBA00022989"/>
    </source>
</evidence>
<dbReference type="InterPro" id="IPR045035">
    <property type="entry name" value="YSL-like"/>
</dbReference>
<evidence type="ECO:0000256" key="3">
    <source>
        <dbReference type="ARBA" id="ARBA00022448"/>
    </source>
</evidence>
<comment type="subcellular location">
    <subcellularLocation>
        <location evidence="1">Membrane</location>
        <topology evidence="1">Multi-pass membrane protein</topology>
    </subcellularLocation>
</comment>
<sequence length="155" mass="17469">MIGFLFIVSFLGLFSVVPLRKIMIVDFKLTYPSGTATAHHINSFHTPQGAKLTNLGRTVVGLYKQFKDRDAFPVNDRSTPTTVTISYDDKRRTKLFLKDRIPSWIAVTGYVIIAIVSIVTVPHIFPQLKWYHILTMYIIAPVLAFCNAYGCGLTD</sequence>
<feature type="transmembrane region" description="Helical" evidence="7">
    <location>
        <begin position="6"/>
        <end position="23"/>
    </location>
</feature>
<feature type="transmembrane region" description="Helical" evidence="7">
    <location>
        <begin position="130"/>
        <end position="150"/>
    </location>
</feature>
<dbReference type="Pfam" id="PF03169">
    <property type="entry name" value="OPT"/>
    <property type="match status" value="2"/>
</dbReference>
<protein>
    <submittedName>
        <fullName evidence="8">(rape) hypothetical protein</fullName>
    </submittedName>
</protein>
<dbReference type="EMBL" id="HG994360">
    <property type="protein sequence ID" value="CAF2086059.1"/>
    <property type="molecule type" value="Genomic_DNA"/>
</dbReference>
<evidence type="ECO:0000256" key="4">
    <source>
        <dbReference type="ARBA" id="ARBA00022692"/>
    </source>
</evidence>
<accession>A0A816SPR2</accession>
<gene>
    <name evidence="8" type="ORF">DARMORV10_A06P23020.1</name>
</gene>
<dbReference type="Proteomes" id="UP001295469">
    <property type="component" value="Chromosome A06"/>
</dbReference>
<dbReference type="PANTHER" id="PTHR31645:SF22">
    <property type="entry name" value="METAL-NICOTIANAMINE TRANSPORTER YSL7-RELATED"/>
    <property type="match status" value="1"/>
</dbReference>
<evidence type="ECO:0000256" key="7">
    <source>
        <dbReference type="SAM" id="Phobius"/>
    </source>
</evidence>
<evidence type="ECO:0000313" key="8">
    <source>
        <dbReference type="EMBL" id="CAF2086059.1"/>
    </source>
</evidence>
<dbReference type="GO" id="GO:0035673">
    <property type="term" value="F:oligopeptide transmembrane transporter activity"/>
    <property type="evidence" value="ECO:0007669"/>
    <property type="project" value="InterPro"/>
</dbReference>
<dbReference type="InterPro" id="IPR004813">
    <property type="entry name" value="OPT"/>
</dbReference>
<name>A0A816SPR2_BRANA</name>
<keyword evidence="5 7" id="KW-1133">Transmembrane helix</keyword>
<dbReference type="PANTHER" id="PTHR31645">
    <property type="entry name" value="OLIGOPEPTIDE TRANSPORTER YGL114W-RELATED"/>
    <property type="match status" value="1"/>
</dbReference>
<proteinExistence type="inferred from homology"/>
<evidence type="ECO:0000256" key="1">
    <source>
        <dbReference type="ARBA" id="ARBA00004141"/>
    </source>
</evidence>
<dbReference type="AlphaFoldDB" id="A0A816SPR2"/>
<feature type="transmembrane region" description="Helical" evidence="7">
    <location>
        <begin position="101"/>
        <end position="124"/>
    </location>
</feature>